<dbReference type="OrthoDB" id="977403at2759"/>
<dbReference type="InterPro" id="IPR044730">
    <property type="entry name" value="RNase_H-like_dom_plant"/>
</dbReference>
<dbReference type="InterPro" id="IPR002156">
    <property type="entry name" value="RNaseH_domain"/>
</dbReference>
<dbReference type="Gene3D" id="3.30.420.10">
    <property type="entry name" value="Ribonuclease H-like superfamily/Ribonuclease H"/>
    <property type="match status" value="1"/>
</dbReference>
<evidence type="ECO:0000259" key="1">
    <source>
        <dbReference type="Pfam" id="PF13456"/>
    </source>
</evidence>
<dbReference type="InterPro" id="IPR053151">
    <property type="entry name" value="RNase_H-like"/>
</dbReference>
<evidence type="ECO:0000259" key="2">
    <source>
        <dbReference type="Pfam" id="PF13966"/>
    </source>
</evidence>
<keyword evidence="4" id="KW-1185">Reference proteome</keyword>
<dbReference type="InterPro" id="IPR036397">
    <property type="entry name" value="RNaseH_sf"/>
</dbReference>
<gene>
    <name evidence="3" type="ORF">HRI_002040900</name>
</gene>
<dbReference type="Proteomes" id="UP001165190">
    <property type="component" value="Unassembled WGS sequence"/>
</dbReference>
<protein>
    <recommendedName>
        <fullName evidence="5">RNase H type-1 domain-containing protein</fullName>
    </recommendedName>
</protein>
<dbReference type="PANTHER" id="PTHR47723:SF24">
    <property type="entry name" value="RNASE H TYPE-1 DOMAIN-CONTAINING PROTEIN"/>
    <property type="match status" value="1"/>
</dbReference>
<dbReference type="SUPFAM" id="SSF53098">
    <property type="entry name" value="Ribonuclease H-like"/>
    <property type="match status" value="1"/>
</dbReference>
<sequence length="415" mass="46854">MGSDKVVDLQGSYLDGAIQPVSCGEFMIPREPKWDKAKVRSVFFGVDADLILQCPISPVQEDVIQWDHHSSGSYSTRSAYDWIQRSRNVERDISPLWKTLQKMNIRPKIKIFIWMLCFNALPIGEKMATALIGHGLCPHCGIAGESLMHACRDCPAVKEIFYYCDLSRKLYASNVLDCRQWLELCLRHLDPDLFMFICVLLWNMWNRRNTLVHKGILIPVRATVEYVQMLISDCQSSWELPGVGTSCNRSERWCWPSEGVFKVNVDGAFFADSGKASIGVVARDHFGLMIDGQASILHGTFTAELTEVMALLEGLKMAALNGWSQVQFECDSIGVLNRLVSQDEDRSIAGLFLTEAKQLLHNNPGFRILHVNRKANRVAHTLAHWILDCNEPFYFAFDVPSCIESDVLDDAIFGS</sequence>
<dbReference type="Pfam" id="PF13966">
    <property type="entry name" value="zf-RVT"/>
    <property type="match status" value="1"/>
</dbReference>
<feature type="domain" description="Reverse transcriptase zinc-binding" evidence="2">
    <location>
        <begin position="74"/>
        <end position="160"/>
    </location>
</feature>
<dbReference type="InterPro" id="IPR026960">
    <property type="entry name" value="RVT-Znf"/>
</dbReference>
<evidence type="ECO:0000313" key="4">
    <source>
        <dbReference type="Proteomes" id="UP001165190"/>
    </source>
</evidence>
<proteinExistence type="predicted"/>
<dbReference type="InterPro" id="IPR012337">
    <property type="entry name" value="RNaseH-like_sf"/>
</dbReference>
<name>A0A9W7HUP9_HIBTR</name>
<dbReference type="PANTHER" id="PTHR47723">
    <property type="entry name" value="OS05G0353850 PROTEIN"/>
    <property type="match status" value="1"/>
</dbReference>
<dbReference type="CDD" id="cd06222">
    <property type="entry name" value="RNase_H_like"/>
    <property type="match status" value="1"/>
</dbReference>
<dbReference type="Pfam" id="PF13456">
    <property type="entry name" value="RVT_3"/>
    <property type="match status" value="1"/>
</dbReference>
<dbReference type="GO" id="GO:0004523">
    <property type="term" value="F:RNA-DNA hybrid ribonuclease activity"/>
    <property type="evidence" value="ECO:0007669"/>
    <property type="project" value="InterPro"/>
</dbReference>
<feature type="domain" description="RNase H type-1" evidence="1">
    <location>
        <begin position="264"/>
        <end position="385"/>
    </location>
</feature>
<dbReference type="AlphaFoldDB" id="A0A9W7HUP9"/>
<comment type="caution">
    <text evidence="3">The sequence shown here is derived from an EMBL/GenBank/DDBJ whole genome shotgun (WGS) entry which is preliminary data.</text>
</comment>
<accession>A0A9W7HUP9</accession>
<dbReference type="GO" id="GO:0003676">
    <property type="term" value="F:nucleic acid binding"/>
    <property type="evidence" value="ECO:0007669"/>
    <property type="project" value="InterPro"/>
</dbReference>
<reference evidence="3" key="1">
    <citation type="submission" date="2023-05" db="EMBL/GenBank/DDBJ databases">
        <title>Genome and transcriptome analyses reveal genes involved in the formation of fine ridges on petal epidermal cells in Hibiscus trionum.</title>
        <authorList>
            <person name="Koshimizu S."/>
            <person name="Masuda S."/>
            <person name="Ishii T."/>
            <person name="Shirasu K."/>
            <person name="Hoshino A."/>
            <person name="Arita M."/>
        </authorList>
    </citation>
    <scope>NUCLEOTIDE SEQUENCE</scope>
    <source>
        <strain evidence="3">Hamamatsu line</strain>
    </source>
</reference>
<organism evidence="3 4">
    <name type="scientific">Hibiscus trionum</name>
    <name type="common">Flower of an hour</name>
    <dbReference type="NCBI Taxonomy" id="183268"/>
    <lineage>
        <taxon>Eukaryota</taxon>
        <taxon>Viridiplantae</taxon>
        <taxon>Streptophyta</taxon>
        <taxon>Embryophyta</taxon>
        <taxon>Tracheophyta</taxon>
        <taxon>Spermatophyta</taxon>
        <taxon>Magnoliopsida</taxon>
        <taxon>eudicotyledons</taxon>
        <taxon>Gunneridae</taxon>
        <taxon>Pentapetalae</taxon>
        <taxon>rosids</taxon>
        <taxon>malvids</taxon>
        <taxon>Malvales</taxon>
        <taxon>Malvaceae</taxon>
        <taxon>Malvoideae</taxon>
        <taxon>Hibiscus</taxon>
    </lineage>
</organism>
<evidence type="ECO:0008006" key="5">
    <source>
        <dbReference type="Google" id="ProtNLM"/>
    </source>
</evidence>
<evidence type="ECO:0000313" key="3">
    <source>
        <dbReference type="EMBL" id="GMI83716.1"/>
    </source>
</evidence>
<dbReference type="EMBL" id="BSYR01000019">
    <property type="protein sequence ID" value="GMI83716.1"/>
    <property type="molecule type" value="Genomic_DNA"/>
</dbReference>